<feature type="transmembrane region" description="Helical" evidence="3">
    <location>
        <begin position="69"/>
        <end position="87"/>
    </location>
</feature>
<dbReference type="PANTHER" id="PTHR45138:SF9">
    <property type="entry name" value="DIGUANYLATE CYCLASE DGCM-RELATED"/>
    <property type="match status" value="1"/>
</dbReference>
<organism evidence="5 6">
    <name type="scientific">Kaistia defluvii</name>
    <dbReference type="NCBI Taxonomy" id="410841"/>
    <lineage>
        <taxon>Bacteria</taxon>
        <taxon>Pseudomonadati</taxon>
        <taxon>Pseudomonadota</taxon>
        <taxon>Alphaproteobacteria</taxon>
        <taxon>Hyphomicrobiales</taxon>
        <taxon>Kaistiaceae</taxon>
        <taxon>Kaistia</taxon>
    </lineage>
</organism>
<evidence type="ECO:0000313" key="5">
    <source>
        <dbReference type="EMBL" id="MET4633709.1"/>
    </source>
</evidence>
<dbReference type="InterPro" id="IPR043128">
    <property type="entry name" value="Rev_trsase/Diguanyl_cyclase"/>
</dbReference>
<dbReference type="EC" id="2.7.7.65" evidence="1"/>
<feature type="transmembrane region" description="Helical" evidence="3">
    <location>
        <begin position="169"/>
        <end position="188"/>
    </location>
</feature>
<feature type="transmembrane region" description="Helical" evidence="3">
    <location>
        <begin position="131"/>
        <end position="157"/>
    </location>
</feature>
<dbReference type="InterPro" id="IPR050469">
    <property type="entry name" value="Diguanylate_Cyclase"/>
</dbReference>
<dbReference type="CDD" id="cd01949">
    <property type="entry name" value="GGDEF"/>
    <property type="match status" value="1"/>
</dbReference>
<gene>
    <name evidence="5" type="ORF">ABIE08_001622</name>
</gene>
<feature type="transmembrane region" description="Helical" evidence="3">
    <location>
        <begin position="233"/>
        <end position="260"/>
    </location>
</feature>
<proteinExistence type="predicted"/>
<feature type="transmembrane region" description="Helical" evidence="3">
    <location>
        <begin position="45"/>
        <end position="62"/>
    </location>
</feature>
<comment type="catalytic activity">
    <reaction evidence="2">
        <text>2 GTP = 3',3'-c-di-GMP + 2 diphosphate</text>
        <dbReference type="Rhea" id="RHEA:24898"/>
        <dbReference type="ChEBI" id="CHEBI:33019"/>
        <dbReference type="ChEBI" id="CHEBI:37565"/>
        <dbReference type="ChEBI" id="CHEBI:58805"/>
        <dbReference type="EC" id="2.7.7.65"/>
    </reaction>
</comment>
<accession>A0ABV2QXG1</accession>
<dbReference type="PANTHER" id="PTHR45138">
    <property type="entry name" value="REGULATORY COMPONENTS OF SENSORY TRANSDUCTION SYSTEM"/>
    <property type="match status" value="1"/>
</dbReference>
<keyword evidence="3" id="KW-1133">Transmembrane helix</keyword>
<keyword evidence="3" id="KW-0472">Membrane</keyword>
<dbReference type="PROSITE" id="PS50887">
    <property type="entry name" value="GGDEF"/>
    <property type="match status" value="1"/>
</dbReference>
<dbReference type="EMBL" id="JBEPSM010000001">
    <property type="protein sequence ID" value="MET4633709.1"/>
    <property type="molecule type" value="Genomic_DNA"/>
</dbReference>
<dbReference type="InterPro" id="IPR000160">
    <property type="entry name" value="GGDEF_dom"/>
</dbReference>
<reference evidence="5 6" key="1">
    <citation type="submission" date="2024-06" db="EMBL/GenBank/DDBJ databases">
        <title>Sorghum-associated microbial communities from plants grown in Nebraska, USA.</title>
        <authorList>
            <person name="Schachtman D."/>
        </authorList>
    </citation>
    <scope>NUCLEOTIDE SEQUENCE [LARGE SCALE GENOMIC DNA]</scope>
    <source>
        <strain evidence="5 6">3207</strain>
    </source>
</reference>
<protein>
    <recommendedName>
        <fullName evidence="1">diguanylate cyclase</fullName>
        <ecNumber evidence="1">2.7.7.65</ecNumber>
    </recommendedName>
</protein>
<evidence type="ECO:0000313" key="6">
    <source>
        <dbReference type="Proteomes" id="UP001549321"/>
    </source>
</evidence>
<evidence type="ECO:0000256" key="1">
    <source>
        <dbReference type="ARBA" id="ARBA00012528"/>
    </source>
</evidence>
<feature type="transmembrane region" description="Helical" evidence="3">
    <location>
        <begin position="20"/>
        <end position="39"/>
    </location>
</feature>
<name>A0ABV2QXG1_9HYPH</name>
<comment type="caution">
    <text evidence="5">The sequence shown here is derived from an EMBL/GenBank/DDBJ whole genome shotgun (WGS) entry which is preliminary data.</text>
</comment>
<dbReference type="NCBIfam" id="TIGR00254">
    <property type="entry name" value="GGDEF"/>
    <property type="match status" value="1"/>
</dbReference>
<dbReference type="Pfam" id="PF00990">
    <property type="entry name" value="GGDEF"/>
    <property type="match status" value="1"/>
</dbReference>
<feature type="domain" description="GGDEF" evidence="4">
    <location>
        <begin position="344"/>
        <end position="478"/>
    </location>
</feature>
<feature type="transmembrane region" description="Helical" evidence="3">
    <location>
        <begin position="208"/>
        <end position="227"/>
    </location>
</feature>
<feature type="transmembrane region" description="Helical" evidence="3">
    <location>
        <begin position="93"/>
        <end position="111"/>
    </location>
</feature>
<dbReference type="Gene3D" id="3.30.70.270">
    <property type="match status" value="1"/>
</dbReference>
<keyword evidence="6" id="KW-1185">Reference proteome</keyword>
<sequence>MMNSNTERIRSGIDAILDRLRSIGWVALVVFCAAELGILTRPLGFVAAFWPANAILLGLFVIRPAFSDVYGWLAAVAAFLGAGYLSGDEFATSLWLTAANILGVASGVLLFRRLGAEDRALRHPLSVLRMLLICVAAAGTSAVVGCLIAPVLSNFSIRTGIAFWFTTELSNYVIILPVLLTLPAVWDLEKLATSLVNFEPDAKTTMPMAALCLSVVGSVAIGGPGAIAFPVPALLWCSLTYGLFPTTLLVMVTSLAMLAAESADLYVLMPSDDLLDSKTSFRLGLTLLAMGPLTVATISVMQRKLLARLDRAVSMDGLTDILARRAYLERSAVLLAKPRANLFSGVAVLMIDIDHFKRVNDQHGHAAGDAVLIAVTDAIAGELRRHDLFGRVGGEEFAITLPDIPCDDAVAMAERLRHTVERLSVPAGGTDIRVSISIGVVHRVRHPAGGVIEMLPLADAALYQAKALGRNRIILYAAPSRTSPAIL</sequence>
<keyword evidence="3" id="KW-0812">Transmembrane</keyword>
<evidence type="ECO:0000256" key="3">
    <source>
        <dbReference type="SAM" id="Phobius"/>
    </source>
</evidence>
<evidence type="ECO:0000256" key="2">
    <source>
        <dbReference type="ARBA" id="ARBA00034247"/>
    </source>
</evidence>
<dbReference type="SMART" id="SM00267">
    <property type="entry name" value="GGDEF"/>
    <property type="match status" value="1"/>
</dbReference>
<dbReference type="SUPFAM" id="SSF55073">
    <property type="entry name" value="Nucleotide cyclase"/>
    <property type="match status" value="1"/>
</dbReference>
<dbReference type="InterPro" id="IPR029787">
    <property type="entry name" value="Nucleotide_cyclase"/>
</dbReference>
<evidence type="ECO:0000259" key="4">
    <source>
        <dbReference type="PROSITE" id="PS50887"/>
    </source>
</evidence>
<dbReference type="Proteomes" id="UP001549321">
    <property type="component" value="Unassembled WGS sequence"/>
</dbReference>
<feature type="transmembrane region" description="Helical" evidence="3">
    <location>
        <begin position="281"/>
        <end position="301"/>
    </location>
</feature>
<dbReference type="RefSeq" id="WP_354550135.1">
    <property type="nucleotide sequence ID" value="NZ_JBEPSM010000001.1"/>
</dbReference>